<evidence type="ECO:0000313" key="5">
    <source>
        <dbReference type="EMBL" id="CVK16486.1"/>
    </source>
</evidence>
<dbReference type="Pfam" id="PF08534">
    <property type="entry name" value="Redoxin"/>
    <property type="match status" value="1"/>
</dbReference>
<protein>
    <submittedName>
        <fullName evidence="5">Thioredoxin-like</fullName>
    </submittedName>
</protein>
<dbReference type="GO" id="GO:0016491">
    <property type="term" value="F:oxidoreductase activity"/>
    <property type="evidence" value="ECO:0007669"/>
    <property type="project" value="InterPro"/>
</dbReference>
<keyword evidence="6" id="KW-1185">Reference proteome</keyword>
<dbReference type="InterPro" id="IPR017937">
    <property type="entry name" value="Thioredoxin_CS"/>
</dbReference>
<dbReference type="EMBL" id="FCOR01000007">
    <property type="protein sequence ID" value="CVK16486.1"/>
    <property type="molecule type" value="Genomic_DNA"/>
</dbReference>
<dbReference type="RefSeq" id="WP_055425675.1">
    <property type="nucleotide sequence ID" value="NZ_FCOR01000007.1"/>
</dbReference>
<proteinExistence type="predicted"/>
<keyword evidence="3" id="KW-0676">Redox-active center</keyword>
<dbReference type="PANTHER" id="PTHR42852">
    <property type="entry name" value="THIOL:DISULFIDE INTERCHANGE PROTEIN DSBE"/>
    <property type="match status" value="1"/>
</dbReference>
<evidence type="ECO:0000259" key="4">
    <source>
        <dbReference type="PROSITE" id="PS51352"/>
    </source>
</evidence>
<dbReference type="STRING" id="1586267.GCA_001418685_01342"/>
<evidence type="ECO:0000256" key="2">
    <source>
        <dbReference type="ARBA" id="ARBA00022748"/>
    </source>
</evidence>
<dbReference type="Gene3D" id="3.40.30.10">
    <property type="entry name" value="Glutaredoxin"/>
    <property type="match status" value="1"/>
</dbReference>
<dbReference type="InterPro" id="IPR050553">
    <property type="entry name" value="Thioredoxin_ResA/DsbE_sf"/>
</dbReference>
<dbReference type="PROSITE" id="PS51257">
    <property type="entry name" value="PROKAR_LIPOPROTEIN"/>
    <property type="match status" value="1"/>
</dbReference>
<dbReference type="PROSITE" id="PS00194">
    <property type="entry name" value="THIOREDOXIN_1"/>
    <property type="match status" value="1"/>
</dbReference>
<dbReference type="AlphaFoldDB" id="A0A0X3AQ47"/>
<reference evidence="5 6" key="1">
    <citation type="submission" date="2016-01" db="EMBL/GenBank/DDBJ databases">
        <authorList>
            <person name="McClelland M."/>
            <person name="Jain A."/>
            <person name="Saraogi P."/>
            <person name="Mendelson R."/>
            <person name="Westerman R."/>
            <person name="SanMiguel P."/>
            <person name="Csonka L."/>
        </authorList>
    </citation>
    <scope>NUCLEOTIDE SEQUENCE [LARGE SCALE GENOMIC DNA]</scope>
    <source>
        <strain evidence="5 6">R-53146</strain>
    </source>
</reference>
<accession>A0A0X3AQ47</accession>
<dbReference type="InterPro" id="IPR013740">
    <property type="entry name" value="Redoxin"/>
</dbReference>
<dbReference type="CDD" id="cd02966">
    <property type="entry name" value="TlpA_like_family"/>
    <property type="match status" value="1"/>
</dbReference>
<evidence type="ECO:0000256" key="1">
    <source>
        <dbReference type="ARBA" id="ARBA00004196"/>
    </source>
</evidence>
<dbReference type="Proteomes" id="UP000182761">
    <property type="component" value="Unassembled WGS sequence"/>
</dbReference>
<dbReference type="GO" id="GO:0030313">
    <property type="term" value="C:cell envelope"/>
    <property type="evidence" value="ECO:0007669"/>
    <property type="project" value="UniProtKB-SubCell"/>
</dbReference>
<evidence type="ECO:0000256" key="3">
    <source>
        <dbReference type="ARBA" id="ARBA00023284"/>
    </source>
</evidence>
<dbReference type="GO" id="GO:0017004">
    <property type="term" value="P:cytochrome complex assembly"/>
    <property type="evidence" value="ECO:0007669"/>
    <property type="project" value="UniProtKB-KW"/>
</dbReference>
<evidence type="ECO:0000313" key="6">
    <source>
        <dbReference type="Proteomes" id="UP000182761"/>
    </source>
</evidence>
<dbReference type="SUPFAM" id="SSF52833">
    <property type="entry name" value="Thioredoxin-like"/>
    <property type="match status" value="1"/>
</dbReference>
<comment type="subcellular location">
    <subcellularLocation>
        <location evidence="1">Cell envelope</location>
    </subcellularLocation>
</comment>
<name>A0A0X3AQ47_9FLAO</name>
<keyword evidence="2" id="KW-0201">Cytochrome c-type biogenesis</keyword>
<gene>
    <name evidence="5" type="ORF">Ga0061079_10790</name>
</gene>
<dbReference type="PANTHER" id="PTHR42852:SF18">
    <property type="entry name" value="CHROMOSOME UNDETERMINED SCAFFOLD_47, WHOLE GENOME SHOTGUN SEQUENCE"/>
    <property type="match status" value="1"/>
</dbReference>
<dbReference type="OrthoDB" id="9815205at2"/>
<feature type="domain" description="Thioredoxin" evidence="4">
    <location>
        <begin position="32"/>
        <end position="184"/>
    </location>
</feature>
<dbReference type="PROSITE" id="PS51352">
    <property type="entry name" value="THIOREDOXIN_2"/>
    <property type="match status" value="1"/>
</dbReference>
<sequence length="184" mass="21035">MKKIYIVIFTLVILFSCKENNKNKVLSSNTTHANTADHPAMEINNQEIKIINSDFAKIQNLLDTKSDTLYIINYWATWCPPCVKEIPHFVDVQEKYKNEKVKFIFVSIDEADTQSKLQLFVQKNKMKNVYNISPKEMKTNIGSISPDLVGGIPVTVIQKGNKKEGFLGDLSKQFILGKIEEYSK</sequence>
<dbReference type="InterPro" id="IPR013766">
    <property type="entry name" value="Thioredoxin_domain"/>
</dbReference>
<dbReference type="InterPro" id="IPR036249">
    <property type="entry name" value="Thioredoxin-like_sf"/>
</dbReference>
<organism evidence="5 6">
    <name type="scientific">Apibacter mensalis</name>
    <dbReference type="NCBI Taxonomy" id="1586267"/>
    <lineage>
        <taxon>Bacteria</taxon>
        <taxon>Pseudomonadati</taxon>
        <taxon>Bacteroidota</taxon>
        <taxon>Flavobacteriia</taxon>
        <taxon>Flavobacteriales</taxon>
        <taxon>Weeksellaceae</taxon>
        <taxon>Apibacter</taxon>
    </lineage>
</organism>